<feature type="signal peptide" evidence="2">
    <location>
        <begin position="1"/>
        <end position="29"/>
    </location>
</feature>
<keyword evidence="2" id="KW-0732">Signal</keyword>
<dbReference type="GO" id="GO:0006508">
    <property type="term" value="P:proteolysis"/>
    <property type="evidence" value="ECO:0007669"/>
    <property type="project" value="InterPro"/>
</dbReference>
<evidence type="ECO:0000313" key="5">
    <source>
        <dbReference type="Proteomes" id="UP001153069"/>
    </source>
</evidence>
<evidence type="ECO:0000313" key="4">
    <source>
        <dbReference type="EMBL" id="CAB9500929.1"/>
    </source>
</evidence>
<keyword evidence="5" id="KW-1185">Reference proteome</keyword>
<dbReference type="Gene3D" id="3.40.390.10">
    <property type="entry name" value="Collagenase (Catalytic Domain)"/>
    <property type="match status" value="1"/>
</dbReference>
<keyword evidence="1" id="KW-0862">Zinc</keyword>
<feature type="binding site" evidence="1">
    <location>
        <position position="380"/>
    </location>
    <ligand>
        <name>Zn(2+)</name>
        <dbReference type="ChEBI" id="CHEBI:29105"/>
        <note>catalytic</note>
    </ligand>
</feature>
<dbReference type="Proteomes" id="UP001153069">
    <property type="component" value="Unassembled WGS sequence"/>
</dbReference>
<gene>
    <name evidence="4" type="ORF">SEMRO_95_G049380.1</name>
</gene>
<feature type="binding site" evidence="1">
    <location>
        <position position="374"/>
    </location>
    <ligand>
        <name>Zn(2+)</name>
        <dbReference type="ChEBI" id="CHEBI:29105"/>
        <note>catalytic</note>
    </ligand>
</feature>
<organism evidence="4 5">
    <name type="scientific">Seminavis robusta</name>
    <dbReference type="NCBI Taxonomy" id="568900"/>
    <lineage>
        <taxon>Eukaryota</taxon>
        <taxon>Sar</taxon>
        <taxon>Stramenopiles</taxon>
        <taxon>Ochrophyta</taxon>
        <taxon>Bacillariophyta</taxon>
        <taxon>Bacillariophyceae</taxon>
        <taxon>Bacillariophycidae</taxon>
        <taxon>Naviculales</taxon>
        <taxon>Naviculaceae</taxon>
        <taxon>Seminavis</taxon>
    </lineage>
</organism>
<comment type="caution">
    <text evidence="4">The sequence shown here is derived from an EMBL/GenBank/DDBJ whole genome shotgun (WGS) entry which is preliminary data.</text>
</comment>
<dbReference type="Pfam" id="PF13688">
    <property type="entry name" value="Reprolysin_5"/>
    <property type="match status" value="1"/>
</dbReference>
<dbReference type="AlphaFoldDB" id="A0A9N8DJM8"/>
<dbReference type="SUPFAM" id="SSF55486">
    <property type="entry name" value="Metalloproteases ('zincins'), catalytic domain"/>
    <property type="match status" value="1"/>
</dbReference>
<dbReference type="EMBL" id="CAICTM010000094">
    <property type="protein sequence ID" value="CAB9500929.1"/>
    <property type="molecule type" value="Genomic_DNA"/>
</dbReference>
<protein>
    <recommendedName>
        <fullName evidence="3">Peptidase M12B domain-containing protein</fullName>
    </recommendedName>
</protein>
<dbReference type="GO" id="GO:0046872">
    <property type="term" value="F:metal ion binding"/>
    <property type="evidence" value="ECO:0007669"/>
    <property type="project" value="UniProtKB-KW"/>
</dbReference>
<accession>A0A9N8DJM8</accession>
<feature type="chain" id="PRO_5040474544" description="Peptidase M12B domain-containing protein" evidence="2">
    <location>
        <begin position="30"/>
        <end position="486"/>
    </location>
</feature>
<proteinExistence type="predicted"/>
<keyword evidence="1" id="KW-0479">Metal-binding</keyword>
<evidence type="ECO:0000259" key="3">
    <source>
        <dbReference type="PROSITE" id="PS50215"/>
    </source>
</evidence>
<evidence type="ECO:0000256" key="1">
    <source>
        <dbReference type="PROSITE-ProRule" id="PRU00276"/>
    </source>
</evidence>
<feature type="disulfide bond" evidence="1">
    <location>
        <begin position="392"/>
        <end position="397"/>
    </location>
</feature>
<dbReference type="InterPro" id="IPR001590">
    <property type="entry name" value="Peptidase_M12B"/>
</dbReference>
<dbReference type="InterPro" id="IPR024079">
    <property type="entry name" value="MetalloPept_cat_dom_sf"/>
</dbReference>
<sequence length="486" mass="52883">MIFSSMAPMTGLFGVAAALVFFPQNGVDATGVRSHRLLDTDNDGAVDVLAEFKNRNLLRDDFANPMQVLESLAGGGRKNSLQATRTMTLDGITFSVEANDLVALPSVFAGNARYVLDGIQQPSLPSNVLYAPKDDPSVMVVLSAGTGQFQRALRTNPSTGGVSSLLPISEGLDIQVFAQVDSNDIDTTKLSRFGYGDTLEHTNERALLEPPPRALKEECDSFKIIEVAIAYESRFCEVMGGEDRANQVVQVTVAQASLKFEKLCTKLRLSHLEGYCDERNDPYSRMFVSSVCRNGDTQSILGLFRDYWKTNRAHIPRDIAHLFHGFPHASGTVGCAWAASLCNDHFGYGVNELTFGGNNNPTFWSMLFAHEMGHSAGAGHECCGSLMDASMCSDPGCDEFSDTAIAYMDFHMNSETCISSTEEDGVGIQQAPPMVNQDNNNNEDTGFTNDPGWTSLDGTCSDRLGYCNLGPCCEGLNCYNRFICLD</sequence>
<feature type="domain" description="Peptidase M12B" evidence="3">
    <location>
        <begin position="223"/>
        <end position="397"/>
    </location>
</feature>
<dbReference type="GO" id="GO:0004222">
    <property type="term" value="F:metalloendopeptidase activity"/>
    <property type="evidence" value="ECO:0007669"/>
    <property type="project" value="InterPro"/>
</dbReference>
<evidence type="ECO:0000256" key="2">
    <source>
        <dbReference type="SAM" id="SignalP"/>
    </source>
</evidence>
<keyword evidence="1" id="KW-1015">Disulfide bond</keyword>
<name>A0A9N8DJM8_9STRA</name>
<dbReference type="PROSITE" id="PS50215">
    <property type="entry name" value="ADAM_MEPRO"/>
    <property type="match status" value="1"/>
</dbReference>
<reference evidence="4" key="1">
    <citation type="submission" date="2020-06" db="EMBL/GenBank/DDBJ databases">
        <authorList>
            <consortium name="Plant Systems Biology data submission"/>
        </authorList>
    </citation>
    <scope>NUCLEOTIDE SEQUENCE</scope>
    <source>
        <strain evidence="4">D6</strain>
    </source>
</reference>
<comment type="caution">
    <text evidence="1">Lacks conserved residue(s) required for the propagation of feature annotation.</text>
</comment>
<dbReference type="OrthoDB" id="5951731at2759"/>
<feature type="active site" evidence="1">
    <location>
        <position position="371"/>
    </location>
</feature>
<feature type="binding site" evidence="1">
    <location>
        <position position="370"/>
    </location>
    <ligand>
        <name>Zn(2+)</name>
        <dbReference type="ChEBI" id="CHEBI:29105"/>
        <note>catalytic</note>
    </ligand>
</feature>